<accession>A0AAD8XVS6</accession>
<sequence length="488" mass="53733">MAQRCTAPPLPGSPDNIKETMKEGIAKTRIIKAKTTSGLKVKAAAACVVVGSDWSNNREKQKNIKLQKTLLQVNVSRNNKWKDLNFRRFNVYADGGDNDNEPIQPSKHDNKVVKVISIKGNELASSLVNNGMSAKLINAYRKAISFGNNNKRGNNCNIKSDISSFKYVCSGAAANRASRGVTPIHHVIRKLDKASQVLILDHFKCVESLFKDWLPTADIRQVLGGIDLVGAETFTIESGESSEIFAAFAVGKNVYLSCHIDNDFTYSCTTLLCSDESKKDEILAYFCFPRLGIAVPLRPGDTLFFNAREPHMVSSRTKNEIDIYCLSFYLKSNVIGGNDNSQELNEEQEHHSADRAVQRNIESGAALYVTCRPNRPDNVPRAILDGSRGKPPPVLAARFENPQFPFEFTLTTDNLTPEGASAIEGSDNIWWSNEDLVVSARLDSDGVAATRDPNDLVGRGFYSSKTQDAAMIELQGRGMFGKAVTSKK</sequence>
<evidence type="ECO:0000313" key="1">
    <source>
        <dbReference type="EMBL" id="KAK1734612.1"/>
    </source>
</evidence>
<comment type="caution">
    <text evidence="1">The sequence shown here is derived from an EMBL/GenBank/DDBJ whole genome shotgun (WGS) entry which is preliminary data.</text>
</comment>
<keyword evidence="2" id="KW-1185">Reference proteome</keyword>
<dbReference type="AlphaFoldDB" id="A0AAD8XVS6"/>
<dbReference type="EMBL" id="JATAAI010000037">
    <property type="protein sequence ID" value="KAK1734612.1"/>
    <property type="molecule type" value="Genomic_DNA"/>
</dbReference>
<name>A0AAD8XVS6_9STRA</name>
<reference evidence="1" key="1">
    <citation type="submission" date="2023-06" db="EMBL/GenBank/DDBJ databases">
        <title>Survivors Of The Sea: Transcriptome response of Skeletonema marinoi to long-term dormancy.</title>
        <authorList>
            <person name="Pinder M.I.M."/>
            <person name="Kourtchenko O."/>
            <person name="Robertson E.K."/>
            <person name="Larsson T."/>
            <person name="Maumus F."/>
            <person name="Osuna-Cruz C.M."/>
            <person name="Vancaester E."/>
            <person name="Stenow R."/>
            <person name="Vandepoele K."/>
            <person name="Ploug H."/>
            <person name="Bruchert V."/>
            <person name="Godhe A."/>
            <person name="Topel M."/>
        </authorList>
    </citation>
    <scope>NUCLEOTIDE SEQUENCE</scope>
    <source>
        <strain evidence="1">R05AC</strain>
    </source>
</reference>
<organism evidence="1 2">
    <name type="scientific">Skeletonema marinoi</name>
    <dbReference type="NCBI Taxonomy" id="267567"/>
    <lineage>
        <taxon>Eukaryota</taxon>
        <taxon>Sar</taxon>
        <taxon>Stramenopiles</taxon>
        <taxon>Ochrophyta</taxon>
        <taxon>Bacillariophyta</taxon>
        <taxon>Coscinodiscophyceae</taxon>
        <taxon>Thalassiosirophycidae</taxon>
        <taxon>Thalassiosirales</taxon>
        <taxon>Skeletonemataceae</taxon>
        <taxon>Skeletonema</taxon>
        <taxon>Skeletonema marinoi-dohrnii complex</taxon>
    </lineage>
</organism>
<gene>
    <name evidence="1" type="ORF">QTG54_014485</name>
</gene>
<protein>
    <submittedName>
        <fullName evidence="1">Uncharacterized protein</fullName>
    </submittedName>
</protein>
<evidence type="ECO:0000313" key="2">
    <source>
        <dbReference type="Proteomes" id="UP001224775"/>
    </source>
</evidence>
<proteinExistence type="predicted"/>
<dbReference type="Proteomes" id="UP001224775">
    <property type="component" value="Unassembled WGS sequence"/>
</dbReference>